<keyword evidence="1" id="KW-0812">Transmembrane</keyword>
<dbReference type="Pfam" id="PF17164">
    <property type="entry name" value="DUF5122"/>
    <property type="match status" value="2"/>
</dbReference>
<dbReference type="Proteomes" id="UP001325680">
    <property type="component" value="Chromosome"/>
</dbReference>
<dbReference type="RefSeq" id="WP_114789259.1">
    <property type="nucleotide sequence ID" value="NZ_CP139960.1"/>
</dbReference>
<evidence type="ECO:0000259" key="2">
    <source>
        <dbReference type="Pfam" id="PF16400"/>
    </source>
</evidence>
<keyword evidence="1" id="KW-1133">Transmembrane helix</keyword>
<feature type="domain" description="DUF5008" evidence="2">
    <location>
        <begin position="44"/>
        <end position="124"/>
    </location>
</feature>
<feature type="transmembrane region" description="Helical" evidence="1">
    <location>
        <begin position="7"/>
        <end position="25"/>
    </location>
</feature>
<name>A0ABZ0WC55_9BACT</name>
<reference evidence="3 4" key="1">
    <citation type="submission" date="2023-12" db="EMBL/GenBank/DDBJ databases">
        <title>Genome sequencing and assembly of bacterial species from a model synthetic community.</title>
        <authorList>
            <person name="Hogle S.L."/>
        </authorList>
    </citation>
    <scope>NUCLEOTIDE SEQUENCE [LARGE SCALE GENOMIC DNA]</scope>
    <source>
        <strain evidence="3 4">HAMBI_3031</strain>
    </source>
</reference>
<evidence type="ECO:0000313" key="4">
    <source>
        <dbReference type="Proteomes" id="UP001325680"/>
    </source>
</evidence>
<dbReference type="InterPro" id="IPR032175">
    <property type="entry name" value="DUF5008"/>
</dbReference>
<keyword evidence="1" id="KW-0472">Membrane</keyword>
<accession>A0ABZ0WC55</accession>
<dbReference type="InterPro" id="IPR013431">
    <property type="entry name" value="Delta_60_rpt"/>
</dbReference>
<evidence type="ECO:0000256" key="1">
    <source>
        <dbReference type="SAM" id="Phobius"/>
    </source>
</evidence>
<protein>
    <submittedName>
        <fullName evidence="3">DUF5008 domain-containing protein</fullName>
    </submittedName>
</protein>
<sequence length="555" mass="59437">MVNSNQYGRSCIGLLVITVCTMFVLSCQKTNFSTTDIYQPNAKVDISFGTDAPQPSVVSEGTIVKYGISGLKAVPQGRYKFYINQMEAGIQEVTDTYISVRVPVNASSGSASVVFDDGQIYYGPGITVRGNTQIADDFLAGIGSNKALSNGSPSFASINGITARPDGNYLIYGNFDEYGNTIVATNITKNIQVIDNTGKALAAESQFVMGKLGLNGAVNDIKILDNGMYLVSGNFSTYDTMSNVNGVARFLTNRTLDFSNYEVANPDPETKPQNSFKAGSAINGGNPGGVLNTYEDTDGKYITVGNYNTYSSIYYPNSTVGSLQLDVITSLGLTKMDELGNFDSTFNYDYTTKKSFAGANGSVITSAQLYEGQIVLGGTFTTFHGKPASRLVCIDPATGLISNAFSGSTDGPVYKITYNVNTERLVITGNFKLYNGVAVNGVAVVKEDGSLDTDVLIKPMADGVPTYCAQLNDGRFIISGTFVKYDNIVRSGFAILNQDGTLAGGYNNTGLFRGRIYGHAEKDVFGATALYLVGNFDRFDNREVGNIVKIVLNNN</sequence>
<evidence type="ECO:0000313" key="3">
    <source>
        <dbReference type="EMBL" id="WQD39855.1"/>
    </source>
</evidence>
<proteinExistence type="predicted"/>
<dbReference type="SUPFAM" id="SSF82171">
    <property type="entry name" value="DPP6 N-terminal domain-like"/>
    <property type="match status" value="1"/>
</dbReference>
<keyword evidence="4" id="KW-1185">Reference proteome</keyword>
<dbReference type="EMBL" id="CP139960">
    <property type="protein sequence ID" value="WQD39855.1"/>
    <property type="molecule type" value="Genomic_DNA"/>
</dbReference>
<dbReference type="Pfam" id="PF16400">
    <property type="entry name" value="DUF5008"/>
    <property type="match status" value="1"/>
</dbReference>
<organism evidence="3 4">
    <name type="scientific">Niabella yanshanensis</name>
    <dbReference type="NCBI Taxonomy" id="577386"/>
    <lineage>
        <taxon>Bacteria</taxon>
        <taxon>Pseudomonadati</taxon>
        <taxon>Bacteroidota</taxon>
        <taxon>Chitinophagia</taxon>
        <taxon>Chitinophagales</taxon>
        <taxon>Chitinophagaceae</taxon>
        <taxon>Niabella</taxon>
    </lineage>
</organism>
<gene>
    <name evidence="3" type="ORF">U0035_06795</name>
</gene>